<feature type="region of interest" description="Disordered" evidence="2">
    <location>
        <begin position="1"/>
        <end position="30"/>
    </location>
</feature>
<dbReference type="AlphaFoldDB" id="A0A9C7Q0U6"/>
<dbReference type="Proteomes" id="UP001061958">
    <property type="component" value="Unassembled WGS sequence"/>
</dbReference>
<feature type="coiled-coil region" evidence="1">
    <location>
        <begin position="39"/>
        <end position="77"/>
    </location>
</feature>
<evidence type="ECO:0000313" key="3">
    <source>
        <dbReference type="EMBL" id="GJQ13815.1"/>
    </source>
</evidence>
<dbReference type="OrthoDB" id="10346814at2759"/>
<accession>A0A9C7Q0U6</accession>
<keyword evidence="4" id="KW-1185">Reference proteome</keyword>
<protein>
    <submittedName>
        <fullName evidence="3">Uncharacterized protein</fullName>
    </submittedName>
</protein>
<organism evidence="3 4">
    <name type="scientific">Galdieria partita</name>
    <dbReference type="NCBI Taxonomy" id="83374"/>
    <lineage>
        <taxon>Eukaryota</taxon>
        <taxon>Rhodophyta</taxon>
        <taxon>Bangiophyceae</taxon>
        <taxon>Galdieriales</taxon>
        <taxon>Galdieriaceae</taxon>
        <taxon>Galdieria</taxon>
    </lineage>
</organism>
<name>A0A9C7Q0U6_9RHOD</name>
<reference evidence="3" key="1">
    <citation type="journal article" date="2022" name="Proc. Natl. Acad. Sci. U.S.A.">
        <title>Life cycle and functional genomics of the unicellular red alga Galdieria for elucidating algal and plant evolution and industrial use.</title>
        <authorList>
            <person name="Hirooka S."/>
            <person name="Itabashi T."/>
            <person name="Ichinose T.M."/>
            <person name="Onuma R."/>
            <person name="Fujiwara T."/>
            <person name="Yamashita S."/>
            <person name="Jong L.W."/>
            <person name="Tomita R."/>
            <person name="Iwane A.H."/>
            <person name="Miyagishima S.Y."/>
        </authorList>
    </citation>
    <scope>NUCLEOTIDE SEQUENCE</scope>
    <source>
        <strain evidence="3">NBRC 102759</strain>
    </source>
</reference>
<keyword evidence="1" id="KW-0175">Coiled coil</keyword>
<proteinExistence type="predicted"/>
<evidence type="ECO:0000256" key="1">
    <source>
        <dbReference type="SAM" id="Coils"/>
    </source>
</evidence>
<reference evidence="3" key="2">
    <citation type="submission" date="2022-01" db="EMBL/GenBank/DDBJ databases">
        <authorList>
            <person name="Hirooka S."/>
            <person name="Miyagishima S.Y."/>
        </authorList>
    </citation>
    <scope>NUCLEOTIDE SEQUENCE</scope>
    <source>
        <strain evidence="3">NBRC 102759</strain>
    </source>
</reference>
<sequence length="78" mass="9164">MPTNHSKEKKTFKSTQDPSDEQKDDIVDEETMTVEQYLLEKCSESVRELQQCAEKLNQELQMDAESCKKKIREIVEQL</sequence>
<dbReference type="EMBL" id="BQMJ01000047">
    <property type="protein sequence ID" value="GJQ13815.1"/>
    <property type="molecule type" value="Genomic_DNA"/>
</dbReference>
<evidence type="ECO:0000256" key="2">
    <source>
        <dbReference type="SAM" id="MobiDB-lite"/>
    </source>
</evidence>
<feature type="compositionally biased region" description="Basic and acidic residues" evidence="2">
    <location>
        <begin position="1"/>
        <end position="11"/>
    </location>
</feature>
<comment type="caution">
    <text evidence="3">The sequence shown here is derived from an EMBL/GenBank/DDBJ whole genome shotgun (WGS) entry which is preliminary data.</text>
</comment>
<gene>
    <name evidence="3" type="ORF">GpartN1_g5606.t1</name>
</gene>
<evidence type="ECO:0000313" key="4">
    <source>
        <dbReference type="Proteomes" id="UP001061958"/>
    </source>
</evidence>